<dbReference type="EMBL" id="BAAAQR010000004">
    <property type="protein sequence ID" value="GAA2143991.1"/>
    <property type="molecule type" value="Genomic_DNA"/>
</dbReference>
<keyword evidence="2" id="KW-1185">Reference proteome</keyword>
<dbReference type="Gene3D" id="1.10.10.10">
    <property type="entry name" value="Winged helix-like DNA-binding domain superfamily/Winged helix DNA-binding domain"/>
    <property type="match status" value="1"/>
</dbReference>
<proteinExistence type="predicted"/>
<dbReference type="SUPFAM" id="SSF46785">
    <property type="entry name" value="Winged helix' DNA-binding domain"/>
    <property type="match status" value="1"/>
</dbReference>
<dbReference type="InterPro" id="IPR036390">
    <property type="entry name" value="WH_DNA-bd_sf"/>
</dbReference>
<organism evidence="1 2">
    <name type="scientific">Nocardioides koreensis</name>
    <dbReference type="NCBI Taxonomy" id="433651"/>
    <lineage>
        <taxon>Bacteria</taxon>
        <taxon>Bacillati</taxon>
        <taxon>Actinomycetota</taxon>
        <taxon>Actinomycetes</taxon>
        <taxon>Propionibacteriales</taxon>
        <taxon>Nocardioidaceae</taxon>
        <taxon>Nocardioides</taxon>
    </lineage>
</organism>
<dbReference type="Pfam" id="PF13412">
    <property type="entry name" value="HTH_24"/>
    <property type="match status" value="1"/>
</dbReference>
<gene>
    <name evidence="1" type="ORF">GCM10009844_17020</name>
</gene>
<accession>A0ABP5LEP6</accession>
<dbReference type="InterPro" id="IPR036388">
    <property type="entry name" value="WH-like_DNA-bd_sf"/>
</dbReference>
<dbReference type="Proteomes" id="UP001501771">
    <property type="component" value="Unassembled WGS sequence"/>
</dbReference>
<evidence type="ECO:0008006" key="3">
    <source>
        <dbReference type="Google" id="ProtNLM"/>
    </source>
</evidence>
<name>A0ABP5LEP6_9ACTN</name>
<evidence type="ECO:0000313" key="1">
    <source>
        <dbReference type="EMBL" id="GAA2143991.1"/>
    </source>
</evidence>
<protein>
    <recommendedName>
        <fullName evidence="3">MarR family transcriptional regulator</fullName>
    </recommendedName>
</protein>
<evidence type="ECO:0000313" key="2">
    <source>
        <dbReference type="Proteomes" id="UP001501771"/>
    </source>
</evidence>
<sequence length="113" mass="12612">MLPVPHGEWTFLSNHGHVLVSLTRDPEARMRDVADAVGITERAVQQIVSDLVAQGYLHKEKVGRRNRYQVIRRAHFRHDLESSVTLGEFLDLVVGRGPRPVGEVALSHAESLG</sequence>
<comment type="caution">
    <text evidence="1">The sequence shown here is derived from an EMBL/GenBank/DDBJ whole genome shotgun (WGS) entry which is preliminary data.</text>
</comment>
<reference evidence="2" key="1">
    <citation type="journal article" date="2019" name="Int. J. Syst. Evol. Microbiol.">
        <title>The Global Catalogue of Microorganisms (GCM) 10K type strain sequencing project: providing services to taxonomists for standard genome sequencing and annotation.</title>
        <authorList>
            <consortium name="The Broad Institute Genomics Platform"/>
            <consortium name="The Broad Institute Genome Sequencing Center for Infectious Disease"/>
            <person name="Wu L."/>
            <person name="Ma J."/>
        </authorList>
    </citation>
    <scope>NUCLEOTIDE SEQUENCE [LARGE SCALE GENOMIC DNA]</scope>
    <source>
        <strain evidence="2">JCM 16022</strain>
    </source>
</reference>